<proteinExistence type="inferred from homology"/>
<comment type="similarity">
    <text evidence="1">Belongs to the CTAG/PCC1 family.</text>
</comment>
<dbReference type="NCBIfam" id="NF011470">
    <property type="entry name" value="PRK14887.1"/>
    <property type="match status" value="1"/>
</dbReference>
<name>A0A075GD28_9ARCH</name>
<dbReference type="Pfam" id="PF09341">
    <property type="entry name" value="Pcc1"/>
    <property type="match status" value="1"/>
</dbReference>
<dbReference type="InterPro" id="IPR015419">
    <property type="entry name" value="CTAG/Pcc1"/>
</dbReference>
<dbReference type="EMBL" id="KF900567">
    <property type="protein sequence ID" value="AIE99612.1"/>
    <property type="molecule type" value="Genomic_DNA"/>
</dbReference>
<evidence type="ECO:0000256" key="1">
    <source>
        <dbReference type="ARBA" id="ARBA00007073"/>
    </source>
</evidence>
<protein>
    <recommendedName>
        <fullName evidence="3">Transcription factor Pcc1</fullName>
    </recommendedName>
</protein>
<dbReference type="Gene3D" id="3.30.310.50">
    <property type="entry name" value="Alpha-D-phosphohexomutase, C-terminal domain"/>
    <property type="match status" value="1"/>
</dbReference>
<sequence>MSLTAKIQVTLNNISKKKAATIKKTLEPDNVNFPKGLSLEIDNIDNKLVFNFHCSGDTKKLVATVDEVLEHVKLALEVIE</sequence>
<evidence type="ECO:0000313" key="2">
    <source>
        <dbReference type="EMBL" id="AIE99612.1"/>
    </source>
</evidence>
<organism evidence="2">
    <name type="scientific">uncultured marine thaumarchaeote KM3_115_A11</name>
    <dbReference type="NCBI Taxonomy" id="1455988"/>
    <lineage>
        <taxon>Archaea</taxon>
        <taxon>Nitrososphaerota</taxon>
        <taxon>environmental samples</taxon>
    </lineage>
</organism>
<dbReference type="AlphaFoldDB" id="A0A075GD28"/>
<accession>A0A075GD28</accession>
<reference evidence="2" key="1">
    <citation type="journal article" date="2014" name="Genome Biol. Evol.">
        <title>Pangenome evidence for extensive interdomain horizontal transfer affecting lineage core and shell genes in uncultured planktonic thaumarchaeota and euryarchaeota.</title>
        <authorList>
            <person name="Deschamps P."/>
            <person name="Zivanovic Y."/>
            <person name="Moreira D."/>
            <person name="Rodriguez-Valera F."/>
            <person name="Lopez-Garcia P."/>
        </authorList>
    </citation>
    <scope>NUCLEOTIDE SEQUENCE</scope>
</reference>
<evidence type="ECO:0008006" key="3">
    <source>
        <dbReference type="Google" id="ProtNLM"/>
    </source>
</evidence>